<dbReference type="SUPFAM" id="SSF46785">
    <property type="entry name" value="Winged helix' DNA-binding domain"/>
    <property type="match status" value="1"/>
</dbReference>
<gene>
    <name evidence="5" type="ORF">RSA3_08285</name>
</gene>
<dbReference type="Proteomes" id="UP000072189">
    <property type="component" value="Unassembled WGS sequence"/>
</dbReference>
<dbReference type="InterPro" id="IPR036388">
    <property type="entry name" value="WH-like_DNA-bd_sf"/>
</dbReference>
<evidence type="ECO:0000256" key="1">
    <source>
        <dbReference type="ARBA" id="ARBA00023015"/>
    </source>
</evidence>
<sequence length="221" mass="24079">MGALMSESSILGLQRLTLREQAVDALRGAIVSGELPPGSHVSEVEMATRLQISRGTLREAMRSLQIEGLLTAGPRGRLLVRHMSDRQVRDLFAVRGALEAMAARELTQREDRGEIVLTLRAAVARLAAAGSGPVEERLTADMDFHREMCRLTENETLLQAWTALESSIQMSVTNSGVERAVHNMDVERHLAIVDAIDAGDPVQAGLTVEKHMQHAAEVLTS</sequence>
<proteinExistence type="predicted"/>
<dbReference type="PANTHER" id="PTHR43537:SF45">
    <property type="entry name" value="GNTR FAMILY REGULATORY PROTEIN"/>
    <property type="match status" value="1"/>
</dbReference>
<dbReference type="PRINTS" id="PR00035">
    <property type="entry name" value="HTHGNTR"/>
</dbReference>
<keyword evidence="1" id="KW-0805">Transcription regulation</keyword>
<evidence type="ECO:0000313" key="6">
    <source>
        <dbReference type="Proteomes" id="UP000072189"/>
    </source>
</evidence>
<dbReference type="SMART" id="SM00345">
    <property type="entry name" value="HTH_GNTR"/>
    <property type="match status" value="1"/>
</dbReference>
<keyword evidence="2" id="KW-0238">DNA-binding</keyword>
<dbReference type="InterPro" id="IPR000524">
    <property type="entry name" value="Tscrpt_reg_HTH_GntR"/>
</dbReference>
<evidence type="ECO:0000313" key="5">
    <source>
        <dbReference type="EMBL" id="KTS12504.1"/>
    </source>
</evidence>
<dbReference type="EMBL" id="LDRV01000047">
    <property type="protein sequence ID" value="KTS12504.1"/>
    <property type="molecule type" value="Genomic_DNA"/>
</dbReference>
<protein>
    <submittedName>
        <fullName evidence="5">GntR family transcriptional regulator</fullName>
    </submittedName>
</protein>
<accession>A0A147F827</accession>
<dbReference type="InterPro" id="IPR011711">
    <property type="entry name" value="GntR_C"/>
</dbReference>
<evidence type="ECO:0000256" key="3">
    <source>
        <dbReference type="ARBA" id="ARBA00023163"/>
    </source>
</evidence>
<dbReference type="GO" id="GO:0003677">
    <property type="term" value="F:DNA binding"/>
    <property type="evidence" value="ECO:0007669"/>
    <property type="project" value="UniProtKB-KW"/>
</dbReference>
<keyword evidence="3" id="KW-0804">Transcription</keyword>
<evidence type="ECO:0000259" key="4">
    <source>
        <dbReference type="PROSITE" id="PS50949"/>
    </source>
</evidence>
<dbReference type="PANTHER" id="PTHR43537">
    <property type="entry name" value="TRANSCRIPTIONAL REGULATOR, GNTR FAMILY"/>
    <property type="match status" value="1"/>
</dbReference>
<name>A0A147F827_MICTE</name>
<dbReference type="CDD" id="cd07377">
    <property type="entry name" value="WHTH_GntR"/>
    <property type="match status" value="1"/>
</dbReference>
<dbReference type="Gene3D" id="1.10.10.10">
    <property type="entry name" value="Winged helix-like DNA-binding domain superfamily/Winged helix DNA-binding domain"/>
    <property type="match status" value="1"/>
</dbReference>
<feature type="domain" description="HTH gntR-type" evidence="4">
    <location>
        <begin position="16"/>
        <end position="83"/>
    </location>
</feature>
<evidence type="ECO:0000256" key="2">
    <source>
        <dbReference type="ARBA" id="ARBA00023125"/>
    </source>
</evidence>
<dbReference type="Pfam" id="PF00392">
    <property type="entry name" value="GntR"/>
    <property type="match status" value="1"/>
</dbReference>
<dbReference type="SMART" id="SM00895">
    <property type="entry name" value="FCD"/>
    <property type="match status" value="1"/>
</dbReference>
<dbReference type="SUPFAM" id="SSF48008">
    <property type="entry name" value="GntR ligand-binding domain-like"/>
    <property type="match status" value="1"/>
</dbReference>
<dbReference type="Gene3D" id="1.20.120.530">
    <property type="entry name" value="GntR ligand-binding domain-like"/>
    <property type="match status" value="1"/>
</dbReference>
<dbReference type="GO" id="GO:0003700">
    <property type="term" value="F:DNA-binding transcription factor activity"/>
    <property type="evidence" value="ECO:0007669"/>
    <property type="project" value="InterPro"/>
</dbReference>
<reference evidence="5 6" key="1">
    <citation type="journal article" date="2016" name="Front. Microbiol.">
        <title>Genomic Resource of Rice Seed Associated Bacteria.</title>
        <authorList>
            <person name="Midha S."/>
            <person name="Bansal K."/>
            <person name="Sharma S."/>
            <person name="Kumar N."/>
            <person name="Patil P.P."/>
            <person name="Chaudhry V."/>
            <person name="Patil P.B."/>
        </authorList>
    </citation>
    <scope>NUCLEOTIDE SEQUENCE [LARGE SCALE GENOMIC DNA]</scope>
    <source>
        <strain evidence="5 6">RSA3</strain>
    </source>
</reference>
<dbReference type="Pfam" id="PF07729">
    <property type="entry name" value="FCD"/>
    <property type="match status" value="1"/>
</dbReference>
<dbReference type="InterPro" id="IPR008920">
    <property type="entry name" value="TF_FadR/GntR_C"/>
</dbReference>
<dbReference type="PROSITE" id="PS50949">
    <property type="entry name" value="HTH_GNTR"/>
    <property type="match status" value="1"/>
</dbReference>
<dbReference type="AlphaFoldDB" id="A0A147F827"/>
<organism evidence="5 6">
    <name type="scientific">Microbacterium testaceum</name>
    <name type="common">Aureobacterium testaceum</name>
    <name type="synonym">Brevibacterium testaceum</name>
    <dbReference type="NCBI Taxonomy" id="2033"/>
    <lineage>
        <taxon>Bacteria</taxon>
        <taxon>Bacillati</taxon>
        <taxon>Actinomycetota</taxon>
        <taxon>Actinomycetes</taxon>
        <taxon>Micrococcales</taxon>
        <taxon>Microbacteriaceae</taxon>
        <taxon>Microbacterium</taxon>
    </lineage>
</organism>
<dbReference type="InterPro" id="IPR036390">
    <property type="entry name" value="WH_DNA-bd_sf"/>
</dbReference>
<comment type="caution">
    <text evidence="5">The sequence shown here is derived from an EMBL/GenBank/DDBJ whole genome shotgun (WGS) entry which is preliminary data.</text>
</comment>
<dbReference type="PATRIC" id="fig|2033.4.peg.3617"/>